<organism evidence="1 2">
    <name type="scientific">Trametes coccinea (strain BRFM310)</name>
    <name type="common">Pycnoporus coccineus</name>
    <dbReference type="NCBI Taxonomy" id="1353009"/>
    <lineage>
        <taxon>Eukaryota</taxon>
        <taxon>Fungi</taxon>
        <taxon>Dikarya</taxon>
        <taxon>Basidiomycota</taxon>
        <taxon>Agaricomycotina</taxon>
        <taxon>Agaricomycetes</taxon>
        <taxon>Polyporales</taxon>
        <taxon>Polyporaceae</taxon>
        <taxon>Trametes</taxon>
    </lineage>
</organism>
<evidence type="ECO:0000313" key="2">
    <source>
        <dbReference type="Proteomes" id="UP000193067"/>
    </source>
</evidence>
<name>A0A1Y2IJT1_TRAC3</name>
<proteinExistence type="predicted"/>
<evidence type="ECO:0000313" key="1">
    <source>
        <dbReference type="EMBL" id="OSD00491.1"/>
    </source>
</evidence>
<accession>A0A1Y2IJT1</accession>
<keyword evidence="2" id="KW-1185">Reference proteome</keyword>
<dbReference type="Proteomes" id="UP000193067">
    <property type="component" value="Unassembled WGS sequence"/>
</dbReference>
<sequence length="61" mass="6249">MHGVCGADLPATDQRRSGGRFAAASSSTLGRRCAVCVATVYGLATAAMPVVVAATVRVVRW</sequence>
<dbReference type="AlphaFoldDB" id="A0A1Y2IJT1"/>
<protein>
    <submittedName>
        <fullName evidence="1">Uncharacterized protein</fullName>
    </submittedName>
</protein>
<reference evidence="1 2" key="1">
    <citation type="journal article" date="2015" name="Biotechnol. Biofuels">
        <title>Enhanced degradation of softwood versus hardwood by the white-rot fungus Pycnoporus coccineus.</title>
        <authorList>
            <person name="Couturier M."/>
            <person name="Navarro D."/>
            <person name="Chevret D."/>
            <person name="Henrissat B."/>
            <person name="Piumi F."/>
            <person name="Ruiz-Duenas F.J."/>
            <person name="Martinez A.T."/>
            <person name="Grigoriev I.V."/>
            <person name="Riley R."/>
            <person name="Lipzen A."/>
            <person name="Berrin J.G."/>
            <person name="Master E.R."/>
            <person name="Rosso M.N."/>
        </authorList>
    </citation>
    <scope>NUCLEOTIDE SEQUENCE [LARGE SCALE GENOMIC DNA]</scope>
    <source>
        <strain evidence="1 2">BRFM310</strain>
    </source>
</reference>
<dbReference type="EMBL" id="KZ084118">
    <property type="protein sequence ID" value="OSD00491.1"/>
    <property type="molecule type" value="Genomic_DNA"/>
</dbReference>
<gene>
    <name evidence="1" type="ORF">PYCCODRAFT_1437345</name>
</gene>